<feature type="region of interest" description="Disordered" evidence="6">
    <location>
        <begin position="146"/>
        <end position="178"/>
    </location>
</feature>
<feature type="compositionally biased region" description="Basic and acidic residues" evidence="6">
    <location>
        <begin position="16"/>
        <end position="25"/>
    </location>
</feature>
<evidence type="ECO:0000256" key="4">
    <source>
        <dbReference type="ARBA" id="ARBA00022989"/>
    </source>
</evidence>
<dbReference type="Proteomes" id="UP000192596">
    <property type="component" value="Unassembled WGS sequence"/>
</dbReference>
<evidence type="ECO:0008006" key="10">
    <source>
        <dbReference type="Google" id="ProtNLM"/>
    </source>
</evidence>
<comment type="similarity">
    <text evidence="2">Belongs to the TMCO4 family.</text>
</comment>
<dbReference type="GO" id="GO:0016020">
    <property type="term" value="C:membrane"/>
    <property type="evidence" value="ECO:0007669"/>
    <property type="project" value="UniProtKB-SubCell"/>
</dbReference>
<keyword evidence="5 7" id="KW-0472">Membrane</keyword>
<dbReference type="InParanoid" id="A0A1V8TCW4"/>
<feature type="transmembrane region" description="Helical" evidence="7">
    <location>
        <begin position="283"/>
        <end position="306"/>
    </location>
</feature>
<accession>A0A1V8TCW4</accession>
<keyword evidence="3 7" id="KW-0812">Transmembrane</keyword>
<name>A0A1V8TCW4_9PEZI</name>
<evidence type="ECO:0000256" key="5">
    <source>
        <dbReference type="ARBA" id="ARBA00023136"/>
    </source>
</evidence>
<organism evidence="8 9">
    <name type="scientific">Cryoendolithus antarcticus</name>
    <dbReference type="NCBI Taxonomy" id="1507870"/>
    <lineage>
        <taxon>Eukaryota</taxon>
        <taxon>Fungi</taxon>
        <taxon>Dikarya</taxon>
        <taxon>Ascomycota</taxon>
        <taxon>Pezizomycotina</taxon>
        <taxon>Dothideomycetes</taxon>
        <taxon>Dothideomycetidae</taxon>
        <taxon>Cladosporiales</taxon>
        <taxon>Cladosporiaceae</taxon>
        <taxon>Cryoendolithus</taxon>
    </lineage>
</organism>
<dbReference type="PANTHER" id="PTHR17920">
    <property type="entry name" value="TRANSMEMBRANE AND COILED-COIL DOMAIN-CONTAINING PROTEIN 4 TMCO4"/>
    <property type="match status" value="1"/>
</dbReference>
<evidence type="ECO:0000313" key="8">
    <source>
        <dbReference type="EMBL" id="OQO09213.1"/>
    </source>
</evidence>
<comment type="caution">
    <text evidence="8">The sequence shown here is derived from an EMBL/GenBank/DDBJ whole genome shotgun (WGS) entry which is preliminary data.</text>
</comment>
<dbReference type="AlphaFoldDB" id="A0A1V8TCW4"/>
<dbReference type="InterPro" id="IPR007941">
    <property type="entry name" value="DUF726"/>
</dbReference>
<reference evidence="9" key="1">
    <citation type="submission" date="2017-03" db="EMBL/GenBank/DDBJ databases">
        <title>Genomes of endolithic fungi from Antarctica.</title>
        <authorList>
            <person name="Coleine C."/>
            <person name="Masonjones S."/>
            <person name="Stajich J.E."/>
        </authorList>
    </citation>
    <scope>NUCLEOTIDE SEQUENCE [LARGE SCALE GENOMIC DNA]</scope>
    <source>
        <strain evidence="9">CCFEE 5527</strain>
    </source>
</reference>
<dbReference type="SUPFAM" id="SSF53474">
    <property type="entry name" value="alpha/beta-Hydrolases"/>
    <property type="match status" value="1"/>
</dbReference>
<dbReference type="PANTHER" id="PTHR17920:SF22">
    <property type="entry name" value="DUF726 DOMAIN PROTEIN (AFU_ORTHOLOGUE AFUA_2G12860)"/>
    <property type="match status" value="1"/>
</dbReference>
<feature type="region of interest" description="Disordered" evidence="6">
    <location>
        <begin position="1"/>
        <end position="33"/>
    </location>
</feature>
<dbReference type="Gene3D" id="3.40.50.1820">
    <property type="entry name" value="alpha/beta hydrolase"/>
    <property type="match status" value="1"/>
</dbReference>
<evidence type="ECO:0000313" key="9">
    <source>
        <dbReference type="Proteomes" id="UP000192596"/>
    </source>
</evidence>
<evidence type="ECO:0000256" key="6">
    <source>
        <dbReference type="SAM" id="MobiDB-lite"/>
    </source>
</evidence>
<comment type="subcellular location">
    <subcellularLocation>
        <location evidence="1">Membrane</location>
        <topology evidence="1">Multi-pass membrane protein</topology>
    </subcellularLocation>
</comment>
<keyword evidence="4 7" id="KW-1133">Transmembrane helix</keyword>
<proteinExistence type="inferred from homology"/>
<gene>
    <name evidence="8" type="ORF">B0A48_06105</name>
</gene>
<feature type="compositionally biased region" description="Polar residues" evidence="6">
    <location>
        <begin position="146"/>
        <end position="157"/>
    </location>
</feature>
<dbReference type="OrthoDB" id="277931at2759"/>
<sequence>MAGMFSSVKLPWQSSTHDEKPKDEVEQSDEEGESLVTVLRTSEDRSALTILVADCTALMRQDIVAIFDAKQIPPVVARSIASTEKGPDAVKQIASDDAEKAKQDLAAREKEIASPKMQELRKAALTYFDEWRASVIQRVGEIVNSKQQATEQAQQSKPKTERPRSASPPMRFPKTPAYDPSVKKALENLYPPVENNLTKFPEAKRTLILHSMLLLLLSLEHYKAQSRTLMMYLTTSLHLPPNLLSDDESKIARGLLTAAENMKADEETKKKAEENTDTRKWKVGLATVAGAALIGVTGGLAAPLLAAGVGSVMGGLGLGATAAAGYLGSMAASSVLVGGLFGAYGGRMTGRMMDQYAREVEDFAFVAVRTYHRPRKIEKEYRRLRVAIGISGWLTDKDDVVEPWRVIGTGMESFALRFELEALMNLGNSLTSMLTSAAWGYAKKELIKRTVFGSLLGGLWPLGLLKVSRIVDNPWSVASHRATRAGEVLADALINKAQGERPVTLIGYSLGARVIYTCLQRLAERKAFGLVEHVVFMGAPCPSTSADWRMIRSVTSGRVVNVYSSDDYILAFLYRSSSIQYGVAGLQAIEGVKGVENFDISNMVSGHTSYRFLTGRILQKIGFEDIDKEEFEREEQQRKEEEEKAQKELQESQAKEDSSTGTTDAKEGDKDVSDQHIKDLEKEIDDKNQQSYIGWATEKMTLAGTGASAAYEKAKLQWAARGQTAAAEGAVEGTKNVAEKGASGASYDDVKARAEARRLTEEMELGLKK</sequence>
<feature type="transmembrane region" description="Helical" evidence="7">
    <location>
        <begin position="326"/>
        <end position="346"/>
    </location>
</feature>
<dbReference type="EMBL" id="NAJO01000011">
    <property type="protein sequence ID" value="OQO09213.1"/>
    <property type="molecule type" value="Genomic_DNA"/>
</dbReference>
<dbReference type="InterPro" id="IPR029058">
    <property type="entry name" value="AB_hydrolase_fold"/>
</dbReference>
<evidence type="ECO:0000256" key="2">
    <source>
        <dbReference type="ARBA" id="ARBA00009824"/>
    </source>
</evidence>
<keyword evidence="9" id="KW-1185">Reference proteome</keyword>
<evidence type="ECO:0000256" key="3">
    <source>
        <dbReference type="ARBA" id="ARBA00022692"/>
    </source>
</evidence>
<feature type="region of interest" description="Disordered" evidence="6">
    <location>
        <begin position="631"/>
        <end position="673"/>
    </location>
</feature>
<evidence type="ECO:0000256" key="1">
    <source>
        <dbReference type="ARBA" id="ARBA00004141"/>
    </source>
</evidence>
<dbReference type="Pfam" id="PF05277">
    <property type="entry name" value="DUF726"/>
    <property type="match status" value="1"/>
</dbReference>
<protein>
    <recommendedName>
        <fullName evidence="10">DUF726 domain-containing protein</fullName>
    </recommendedName>
</protein>
<evidence type="ECO:0000256" key="7">
    <source>
        <dbReference type="SAM" id="Phobius"/>
    </source>
</evidence>